<comment type="catalytic activity">
    <reaction evidence="1">
        <text>ATP + protein L-histidine = ADP + protein N-phospho-L-histidine.</text>
        <dbReference type="EC" id="2.7.13.3"/>
    </reaction>
</comment>
<dbReference type="EC" id="2.7.13.3" evidence="2"/>
<evidence type="ECO:0000256" key="2">
    <source>
        <dbReference type="ARBA" id="ARBA00012438"/>
    </source>
</evidence>
<evidence type="ECO:0000256" key="4">
    <source>
        <dbReference type="ARBA" id="ARBA00023012"/>
    </source>
</evidence>
<keyword evidence="3 6" id="KW-0418">Kinase</keyword>
<reference evidence="6" key="1">
    <citation type="submission" date="2023-02" db="EMBL/GenBank/DDBJ databases">
        <title>Actinomadura rubrobrunea NBRC 14622.</title>
        <authorList>
            <person name="Ichikawa N."/>
            <person name="Sato H."/>
            <person name="Tonouchi N."/>
        </authorList>
    </citation>
    <scope>NUCLEOTIDE SEQUENCE</scope>
    <source>
        <strain evidence="6">NBRC 14622</strain>
    </source>
</reference>
<evidence type="ECO:0000256" key="3">
    <source>
        <dbReference type="ARBA" id="ARBA00022777"/>
    </source>
</evidence>
<organism evidence="6 7">
    <name type="scientific">Actinomadura rubrobrunea</name>
    <dbReference type="NCBI Taxonomy" id="115335"/>
    <lineage>
        <taxon>Bacteria</taxon>
        <taxon>Bacillati</taxon>
        <taxon>Actinomycetota</taxon>
        <taxon>Actinomycetes</taxon>
        <taxon>Streptosporangiales</taxon>
        <taxon>Thermomonosporaceae</taxon>
        <taxon>Actinomadura</taxon>
    </lineage>
</organism>
<proteinExistence type="predicted"/>
<dbReference type="Proteomes" id="UP001165124">
    <property type="component" value="Unassembled WGS sequence"/>
</dbReference>
<keyword evidence="7" id="KW-1185">Reference proteome</keyword>
<sequence length="416" mass="44940">MDVVIAVVAALVLTWAPVLLWWRARGRRGDLGGPAQRATFETLHTASRAAPALRAGLTEQGAQKAARHLRALLGSAALAITDGERVLAWDGAGEHHAEQALDHASGTLDGGRVRVLGPDGVECGRLDCPVRRAAVVPLSTDDRVVGTLAVYGEEVPAGLIRAAEEVARWVDSQLELAELDRSRTLLMEAEMRALRAQISPHFIYNSLTTIASFVRSDPERARELLLEFADFTRYSFRRHGDFTTLAEELRSIDRYLLLQRARFGDDLRVTLRIAQEVLPVAVPFLCLQPLVENAVRHGLQDRSGPGRITIVAEDAGSDCVISVEDDGVGMDPEWLRRVLAGERAPGSVDGEAPEAAGIGLANVDARLRQVYGDGYGLEVDTGIGAGTKVTVRVPKYAPGVTAPWQGQSRPKHSDPG</sequence>
<dbReference type="SUPFAM" id="SSF55874">
    <property type="entry name" value="ATPase domain of HSP90 chaperone/DNA topoisomerase II/histidine kinase"/>
    <property type="match status" value="1"/>
</dbReference>
<dbReference type="InterPro" id="IPR050640">
    <property type="entry name" value="Bact_2-comp_sensor_kinase"/>
</dbReference>
<evidence type="ECO:0000313" key="6">
    <source>
        <dbReference type="EMBL" id="GLW62898.1"/>
    </source>
</evidence>
<dbReference type="PANTHER" id="PTHR34220:SF7">
    <property type="entry name" value="SENSOR HISTIDINE KINASE YPDA"/>
    <property type="match status" value="1"/>
</dbReference>
<keyword evidence="3 6" id="KW-0808">Transferase</keyword>
<gene>
    <name evidence="6" type="ORF">Arub01_11420</name>
</gene>
<dbReference type="PRINTS" id="PR00344">
    <property type="entry name" value="BCTRLSENSOR"/>
</dbReference>
<dbReference type="InterPro" id="IPR036890">
    <property type="entry name" value="HATPase_C_sf"/>
</dbReference>
<evidence type="ECO:0000259" key="5">
    <source>
        <dbReference type="PROSITE" id="PS50109"/>
    </source>
</evidence>
<dbReference type="Gene3D" id="3.30.565.10">
    <property type="entry name" value="Histidine kinase-like ATPase, C-terminal domain"/>
    <property type="match status" value="1"/>
</dbReference>
<dbReference type="Pfam" id="PF02518">
    <property type="entry name" value="HATPase_c"/>
    <property type="match status" value="1"/>
</dbReference>
<dbReference type="AlphaFoldDB" id="A0A9W6UUI7"/>
<dbReference type="GO" id="GO:0000155">
    <property type="term" value="F:phosphorelay sensor kinase activity"/>
    <property type="evidence" value="ECO:0007669"/>
    <property type="project" value="InterPro"/>
</dbReference>
<dbReference type="PANTHER" id="PTHR34220">
    <property type="entry name" value="SENSOR HISTIDINE KINASE YPDA"/>
    <property type="match status" value="1"/>
</dbReference>
<dbReference type="InterPro" id="IPR003594">
    <property type="entry name" value="HATPase_dom"/>
</dbReference>
<dbReference type="EMBL" id="BSRZ01000001">
    <property type="protein sequence ID" value="GLW62898.1"/>
    <property type="molecule type" value="Genomic_DNA"/>
</dbReference>
<dbReference type="PROSITE" id="PS50109">
    <property type="entry name" value="HIS_KIN"/>
    <property type="match status" value="1"/>
</dbReference>
<protein>
    <recommendedName>
        <fullName evidence="2">histidine kinase</fullName>
        <ecNumber evidence="2">2.7.13.3</ecNumber>
    </recommendedName>
</protein>
<keyword evidence="4" id="KW-0902">Two-component regulatory system</keyword>
<dbReference type="SMART" id="SM00387">
    <property type="entry name" value="HATPase_c"/>
    <property type="match status" value="1"/>
</dbReference>
<dbReference type="InterPro" id="IPR005467">
    <property type="entry name" value="His_kinase_dom"/>
</dbReference>
<dbReference type="Pfam" id="PF06580">
    <property type="entry name" value="His_kinase"/>
    <property type="match status" value="1"/>
</dbReference>
<accession>A0A9W6UUI7</accession>
<dbReference type="InterPro" id="IPR010559">
    <property type="entry name" value="Sig_transdc_His_kin_internal"/>
</dbReference>
<feature type="domain" description="Histidine kinase" evidence="5">
    <location>
        <begin position="287"/>
        <end position="397"/>
    </location>
</feature>
<comment type="caution">
    <text evidence="6">The sequence shown here is derived from an EMBL/GenBank/DDBJ whole genome shotgun (WGS) entry which is preliminary data.</text>
</comment>
<name>A0A9W6UUI7_9ACTN</name>
<evidence type="ECO:0000256" key="1">
    <source>
        <dbReference type="ARBA" id="ARBA00000085"/>
    </source>
</evidence>
<evidence type="ECO:0000313" key="7">
    <source>
        <dbReference type="Proteomes" id="UP001165124"/>
    </source>
</evidence>
<dbReference type="GO" id="GO:0016020">
    <property type="term" value="C:membrane"/>
    <property type="evidence" value="ECO:0007669"/>
    <property type="project" value="InterPro"/>
</dbReference>
<dbReference type="InterPro" id="IPR004358">
    <property type="entry name" value="Sig_transdc_His_kin-like_C"/>
</dbReference>
<dbReference type="RefSeq" id="WP_067915541.1">
    <property type="nucleotide sequence ID" value="NZ_BSRZ01000001.1"/>
</dbReference>